<protein>
    <submittedName>
        <fullName evidence="1">Uncharacterized protein</fullName>
    </submittedName>
</protein>
<evidence type="ECO:0000313" key="2">
    <source>
        <dbReference type="Proteomes" id="UP000321583"/>
    </source>
</evidence>
<dbReference type="AlphaFoldDB" id="A0A562D1F4"/>
<dbReference type="EMBL" id="VLJS01000113">
    <property type="protein sequence ID" value="TWH03607.1"/>
    <property type="molecule type" value="Genomic_DNA"/>
</dbReference>
<proteinExistence type="predicted"/>
<reference evidence="1 2" key="1">
    <citation type="submission" date="2019-07" db="EMBL/GenBank/DDBJ databases">
        <title>Genome sequencing of lignin-degrading bacterial isolates.</title>
        <authorList>
            <person name="Gladden J."/>
        </authorList>
    </citation>
    <scope>NUCLEOTIDE SEQUENCE [LARGE SCALE GENOMIC DNA]</scope>
    <source>
        <strain evidence="1 2">J19</strain>
    </source>
</reference>
<organism evidence="1 2">
    <name type="scientific">Pseudoxanthomonas taiwanensis J19</name>
    <dbReference type="NCBI Taxonomy" id="935569"/>
    <lineage>
        <taxon>Bacteria</taxon>
        <taxon>Pseudomonadati</taxon>
        <taxon>Pseudomonadota</taxon>
        <taxon>Gammaproteobacteria</taxon>
        <taxon>Lysobacterales</taxon>
        <taxon>Lysobacteraceae</taxon>
        <taxon>Pseudoxanthomonas</taxon>
    </lineage>
</organism>
<dbReference type="RefSeq" id="WP_430538657.1">
    <property type="nucleotide sequence ID" value="NZ_VLJS01000113.1"/>
</dbReference>
<accession>A0A562D1F4</accession>
<gene>
    <name evidence="1" type="ORF">L613_000800000360</name>
</gene>
<name>A0A562D1F4_9GAMM</name>
<keyword evidence="2" id="KW-1185">Reference proteome</keyword>
<dbReference type="Proteomes" id="UP000321583">
    <property type="component" value="Unassembled WGS sequence"/>
</dbReference>
<comment type="caution">
    <text evidence="1">The sequence shown here is derived from an EMBL/GenBank/DDBJ whole genome shotgun (WGS) entry which is preliminary data.</text>
</comment>
<sequence>MPRPGSMRRPVGLPDRLQLAVLRASGLPPTDPRLQALLADWPSERLRADPAAKRQLWPLLRALRRPA</sequence>
<evidence type="ECO:0000313" key="1">
    <source>
        <dbReference type="EMBL" id="TWH03607.1"/>
    </source>
</evidence>